<protein>
    <recommendedName>
        <fullName evidence="9">Titin</fullName>
    </recommendedName>
</protein>
<evidence type="ECO:0000259" key="6">
    <source>
        <dbReference type="PROSITE" id="PS50853"/>
    </source>
</evidence>
<dbReference type="Proteomes" id="UP000728032">
    <property type="component" value="Unassembled WGS sequence"/>
</dbReference>
<dbReference type="InterPro" id="IPR013098">
    <property type="entry name" value="Ig_I-set"/>
</dbReference>
<reference evidence="7" key="1">
    <citation type="submission" date="2020-11" db="EMBL/GenBank/DDBJ databases">
        <authorList>
            <person name="Tran Van P."/>
        </authorList>
    </citation>
    <scope>NUCLEOTIDE SEQUENCE</scope>
</reference>
<feature type="domain" description="Fibronectin type-III" evidence="6">
    <location>
        <begin position="825"/>
        <end position="925"/>
    </location>
</feature>
<evidence type="ECO:0000256" key="1">
    <source>
        <dbReference type="ARBA" id="ARBA00022737"/>
    </source>
</evidence>
<dbReference type="SMART" id="SM00060">
    <property type="entry name" value="FN3"/>
    <property type="match status" value="12"/>
</dbReference>
<dbReference type="SMART" id="SM00409">
    <property type="entry name" value="IG"/>
    <property type="match status" value="4"/>
</dbReference>
<dbReference type="EMBL" id="CAJPVJ010006811">
    <property type="protein sequence ID" value="CAG2170756.1"/>
    <property type="molecule type" value="Genomic_DNA"/>
</dbReference>
<name>A0A7R9QPL1_9ACAR</name>
<dbReference type="PROSITE" id="PS50853">
    <property type="entry name" value="FN3"/>
    <property type="match status" value="8"/>
</dbReference>
<keyword evidence="3" id="KW-0393">Immunoglobulin domain</keyword>
<dbReference type="PROSITE" id="PS50835">
    <property type="entry name" value="IG_LIKE"/>
    <property type="match status" value="3"/>
</dbReference>
<dbReference type="EMBL" id="OC921636">
    <property type="protein sequence ID" value="CAD7653569.1"/>
    <property type="molecule type" value="Genomic_DNA"/>
</dbReference>
<dbReference type="FunFam" id="2.60.40.10:FF:000032">
    <property type="entry name" value="palladin isoform X1"/>
    <property type="match status" value="1"/>
</dbReference>
<dbReference type="Gene3D" id="2.60.40.10">
    <property type="entry name" value="Immunoglobulins"/>
    <property type="match status" value="16"/>
</dbReference>
<dbReference type="FunFam" id="2.60.40.10:FF:000031">
    <property type="entry name" value="Myosin-binding protein C, slow type"/>
    <property type="match status" value="1"/>
</dbReference>
<feature type="domain" description="Fibronectin type-III" evidence="6">
    <location>
        <begin position="234"/>
        <end position="331"/>
    </location>
</feature>
<dbReference type="InterPro" id="IPR003599">
    <property type="entry name" value="Ig_sub"/>
</dbReference>
<evidence type="ECO:0000256" key="3">
    <source>
        <dbReference type="ARBA" id="ARBA00023319"/>
    </source>
</evidence>
<dbReference type="InterPro" id="IPR003961">
    <property type="entry name" value="FN3_dom"/>
</dbReference>
<feature type="region of interest" description="Disordered" evidence="4">
    <location>
        <begin position="871"/>
        <end position="891"/>
    </location>
</feature>
<evidence type="ECO:0008006" key="9">
    <source>
        <dbReference type="Google" id="ProtNLM"/>
    </source>
</evidence>
<dbReference type="Pfam" id="PF00041">
    <property type="entry name" value="fn3"/>
    <property type="match status" value="7"/>
</dbReference>
<dbReference type="GO" id="GO:0045214">
    <property type="term" value="P:sarcomere organization"/>
    <property type="evidence" value="ECO:0007669"/>
    <property type="project" value="TreeGrafter"/>
</dbReference>
<accession>A0A7R9QPL1</accession>
<dbReference type="CDD" id="cd00063">
    <property type="entry name" value="FN3"/>
    <property type="match status" value="11"/>
</dbReference>
<keyword evidence="1" id="KW-0677">Repeat</keyword>
<feature type="domain" description="Ig-like" evidence="5">
    <location>
        <begin position="631"/>
        <end position="721"/>
    </location>
</feature>
<feature type="domain" description="Fibronectin type-III" evidence="6">
    <location>
        <begin position="1677"/>
        <end position="1772"/>
    </location>
</feature>
<feature type="domain" description="Ig-like" evidence="5">
    <location>
        <begin position="928"/>
        <end position="1018"/>
    </location>
</feature>
<dbReference type="PANTHER" id="PTHR13817">
    <property type="entry name" value="TITIN"/>
    <property type="match status" value="1"/>
</dbReference>
<feature type="domain" description="Fibronectin type-III" evidence="6">
    <location>
        <begin position="1522"/>
        <end position="1624"/>
    </location>
</feature>
<dbReference type="GO" id="GO:0031430">
    <property type="term" value="C:M band"/>
    <property type="evidence" value="ECO:0007669"/>
    <property type="project" value="TreeGrafter"/>
</dbReference>
<feature type="domain" description="Fibronectin type-III" evidence="6">
    <location>
        <begin position="126"/>
        <end position="233"/>
    </location>
</feature>
<dbReference type="InterPro" id="IPR007110">
    <property type="entry name" value="Ig-like_dom"/>
</dbReference>
<organism evidence="7">
    <name type="scientific">Oppiella nova</name>
    <dbReference type="NCBI Taxonomy" id="334625"/>
    <lineage>
        <taxon>Eukaryota</taxon>
        <taxon>Metazoa</taxon>
        <taxon>Ecdysozoa</taxon>
        <taxon>Arthropoda</taxon>
        <taxon>Chelicerata</taxon>
        <taxon>Arachnida</taxon>
        <taxon>Acari</taxon>
        <taxon>Acariformes</taxon>
        <taxon>Sarcoptiformes</taxon>
        <taxon>Oribatida</taxon>
        <taxon>Brachypylina</taxon>
        <taxon>Oppioidea</taxon>
        <taxon>Oppiidae</taxon>
        <taxon>Oppiella</taxon>
    </lineage>
</organism>
<dbReference type="InterPro" id="IPR036116">
    <property type="entry name" value="FN3_sf"/>
</dbReference>
<dbReference type="SUPFAM" id="SSF48726">
    <property type="entry name" value="Immunoglobulin"/>
    <property type="match status" value="4"/>
</dbReference>
<dbReference type="Pfam" id="PF07679">
    <property type="entry name" value="I-set"/>
    <property type="match status" value="3"/>
</dbReference>
<dbReference type="SUPFAM" id="SSF49265">
    <property type="entry name" value="Fibronectin type III"/>
    <property type="match status" value="7"/>
</dbReference>
<feature type="domain" description="Fibronectin type-III" evidence="6">
    <location>
        <begin position="530"/>
        <end position="627"/>
    </location>
</feature>
<feature type="non-terminal residue" evidence="7">
    <location>
        <position position="1"/>
    </location>
</feature>
<dbReference type="PANTHER" id="PTHR13817:SF151">
    <property type="entry name" value="TITIN"/>
    <property type="match status" value="1"/>
</dbReference>
<dbReference type="InterPro" id="IPR013783">
    <property type="entry name" value="Ig-like_fold"/>
</dbReference>
<keyword evidence="2" id="KW-1015">Disulfide bond</keyword>
<dbReference type="InterPro" id="IPR050964">
    <property type="entry name" value="Striated_Muscle_Regulatory"/>
</dbReference>
<feature type="domain" description="Fibronectin type-III" evidence="6">
    <location>
        <begin position="1193"/>
        <end position="1284"/>
    </location>
</feature>
<gene>
    <name evidence="7" type="ORF">ONB1V03_LOCUS10222</name>
</gene>
<evidence type="ECO:0000256" key="4">
    <source>
        <dbReference type="SAM" id="MobiDB-lite"/>
    </source>
</evidence>
<evidence type="ECO:0000313" key="7">
    <source>
        <dbReference type="EMBL" id="CAD7653569.1"/>
    </source>
</evidence>
<proteinExistence type="predicted"/>
<feature type="non-terminal residue" evidence="7">
    <location>
        <position position="1858"/>
    </location>
</feature>
<evidence type="ECO:0000313" key="8">
    <source>
        <dbReference type="Proteomes" id="UP000728032"/>
    </source>
</evidence>
<feature type="domain" description="Ig-like" evidence="5">
    <location>
        <begin position="335"/>
        <end position="425"/>
    </location>
</feature>
<dbReference type="OrthoDB" id="6728074at2759"/>
<keyword evidence="8" id="KW-1185">Reference proteome</keyword>
<evidence type="ECO:0000259" key="5">
    <source>
        <dbReference type="PROSITE" id="PS50835"/>
    </source>
</evidence>
<sequence length="1858" mass="202195">SVTDRPPLLGLDLNAITNLGAQRSLPPCPPPPGPPVIDRNYQNVTVVAGATAVFDPRYNGIPQPQVSYYRSVRLLYADGRINPSEKLVIAGCTRGLDKGIYSLVINNSLGMDTINFEIEVLDISQPPGAPIKILNIDYNKVTLNWSPPEDTGGLPLMHYLVEKQEVPMDSTGRVLDTPSVPSPPWTEATKTAKTNKTIGPLVPGKPYRFRVRAINQLGPSAPLELPDIIIPRGVPTRPYNVRVLNNTIVAKLDWQPPTSDNGGPVTSYILEYREVPKGNWIIGLQTPDNIPTTTVSQVIPKKKYEFRVIAINSVGRSEPSKPTQNTLIKDNNNAPTIDRTNLRDMAVDRGLPLKLETVVSGSSPKDIEWKINGEELDDTNPNVNIKVRKNGVTLAIKSMDTPLEGVYTITANNSAGRDEVSFKVTINGPPGAPLPPFEVEPNENTLVLSCKPPVSNGGKPVSGYIFQKLDKSTGAIVQLANVLCIQPDPSLCCRAIVSRSLGAEIDGLYFVAAVNSIGVSPSLNRTVDKPPAPYDLRVVDNLERAVLDWKAPNNTDPKYPIHSYVVDVKPAPIGDWFRAVQTPDNDTRALVPTVKPGQTYNFRVSSVNSIGISKPSEVTPDVLIKANKSGPHIDKLNLKDINVDKGQPMRVEAPITGAPPPDVVWKLNGTVLDARAANINFNVDGNKVILSVNSMDKPLEGIYTITATNPAGTDETSFKVTVNIQPNPPLPPLLVEPNGTAIVLSCKPPENNGGKPVIGYVFEKLDKSTGTWRTVVSVRCTEPDNSQCCRATLDSSVNNGIEGQYSVLAINSIGNSAPLNASVDRPSPPHSVLVVDSREKAVLEWMPPKTTDPMRPVTGYVVESKSAAPNSEWVKAAQTPDPTPRATVTSVKPPEAHAFRVRAVNNVGLSEPSEATPSVPIIPKNNAPTIDKTNLKDITVDKGQPIRVEAPIAGTPPPDVVWKLNGTIFDGKGPNINIKAEGNKVILTVNSMDKPLEGVYTITANNSAGRDEASFKVTVNAEPPAPLPPLEAAPNGTALVLTCKAPAVANGKPITGYIFEKFDKKTNAWKAVGKANCSEEPDNSRCCKVTVKSDKQGGLYSVKAVNNVGISEPLVQNIGPQCPPKVEAFITPFNMTSKSIYLQWKAVNYTDVSLIAYHIERLDVGLNTNSNEWTVVSKTNQTSQLFTDLKCNSKHKYRVNAVAESVILNWNASQHGCGSPVKSYAVDKQRAGTDVWKPVGNTTKTRVRVTNLVKRSQFRFRIRALNAVGESEPLISDWVNTTDDKNDCSQRQLYGMVDVSNMTDTGLELQWTAFNGTTTKPIIYIIENRNASTGRWDTVGNTTDNNYSVEDLQCLTEYSFRVKAYDGKCKTLESKVYINGKDIDYGNQFRFIITASNSYGVSEPYTTFWLSAAQLNLSAPTVPTAPTGPLTINHTPTKTILLAKPPVSNGRKSIIGYSFEKFDKLTNVWIIVSVVECQVPDDPLCAQTTIDATPPDTIFRVKAMNEKGLSPALDQSQGEPSPPSPPIGVKVVNNIGSAVLEWSPPPDPVNSPITNYVVESQEYPSGPWVNATQTPDAEPKTVLGDLKTNQIYRFRVRAVNSGSLSEPSLPTQMTVILPVTTGPSIDKSKMKNITTDPGAPVKLEIPIRGEVTPAPEGPLVVTPNGPMNTLTCKPVGPIERFNVTKNPLQGQVIILWKAPVDECESPVNYTIEKQYNGKESIWQKVGQTAKTIVKVKNLDADTTVRFRVKSVNQFGESEGLVSDWMSVNPPIATTITAPVDDGCPITFKITGLIEPKSFDKHMVKIEWPKVSTLNGFYKVEKFNKDSDKWVPFVNTTDNYLLLDGLQYLSGERIRISVT</sequence>
<dbReference type="PRINTS" id="PR00014">
    <property type="entry name" value="FNTYPEIII"/>
</dbReference>
<dbReference type="InterPro" id="IPR036179">
    <property type="entry name" value="Ig-like_dom_sf"/>
</dbReference>
<evidence type="ECO:0000256" key="2">
    <source>
        <dbReference type="ARBA" id="ARBA00023157"/>
    </source>
</evidence>
<feature type="domain" description="Fibronectin type-III" evidence="6">
    <location>
        <begin position="1293"/>
        <end position="1386"/>
    </location>
</feature>